<dbReference type="GO" id="GO:0015031">
    <property type="term" value="P:protein transport"/>
    <property type="evidence" value="ECO:0007669"/>
    <property type="project" value="UniProtKB-KW"/>
</dbReference>
<evidence type="ECO:0000256" key="7">
    <source>
        <dbReference type="ARBA" id="ARBA00022989"/>
    </source>
</evidence>
<dbReference type="EMBL" id="MRDE01000058">
    <property type="protein sequence ID" value="OMH24395.1"/>
    <property type="molecule type" value="Genomic_DNA"/>
</dbReference>
<comment type="caution">
    <text evidence="11">The sequence shown here is derived from an EMBL/GenBank/DDBJ whole genome shotgun (WGS) entry which is preliminary data.</text>
</comment>
<evidence type="ECO:0000256" key="5">
    <source>
        <dbReference type="ARBA" id="ARBA00022692"/>
    </source>
</evidence>
<keyword evidence="7" id="KW-1133">Transmembrane helix</keyword>
<evidence type="ECO:0000256" key="6">
    <source>
        <dbReference type="ARBA" id="ARBA00022927"/>
    </source>
</evidence>
<keyword evidence="5" id="KW-0812">Transmembrane</keyword>
<keyword evidence="9" id="KW-0472">Membrane</keyword>
<accession>A0A1R1LA26</accession>
<evidence type="ECO:0000256" key="10">
    <source>
        <dbReference type="SAM" id="MobiDB-lite"/>
    </source>
</evidence>
<sequence length="156" mass="16330">MLVVLVFLIFTMFRRNKKAQAEAQQRKSSMAPGQQVMTSYGLFGTVLSVDAPENKVVLELSPGNTATVHLQSVTKILDPAEPAGAAGADGTGATVAGAEAGTPVVDERFDAPAGNDRSWTGAPGAGDAGADVSGTRAESPEETMRRLNERDENNNR</sequence>
<keyword evidence="12" id="KW-1185">Reference proteome</keyword>
<keyword evidence="4" id="KW-1003">Cell membrane</keyword>
<gene>
    <name evidence="11" type="ORF">BKD30_08725</name>
</gene>
<comment type="subcellular location">
    <subcellularLocation>
        <location evidence="1">Cell membrane</location>
        <topology evidence="1">Single-pass membrane protein</topology>
    </subcellularLocation>
</comment>
<dbReference type="NCBIfam" id="TIGR00739">
    <property type="entry name" value="yajC"/>
    <property type="match status" value="1"/>
</dbReference>
<name>A0A1R1LA26_9MICC</name>
<evidence type="ECO:0000256" key="4">
    <source>
        <dbReference type="ARBA" id="ARBA00022475"/>
    </source>
</evidence>
<evidence type="ECO:0000256" key="2">
    <source>
        <dbReference type="ARBA" id="ARBA00006742"/>
    </source>
</evidence>
<evidence type="ECO:0000256" key="3">
    <source>
        <dbReference type="ARBA" id="ARBA00022448"/>
    </source>
</evidence>
<evidence type="ECO:0000256" key="1">
    <source>
        <dbReference type="ARBA" id="ARBA00004162"/>
    </source>
</evidence>
<dbReference type="AlphaFoldDB" id="A0A1R1LA26"/>
<proteinExistence type="inferred from homology"/>
<dbReference type="OrthoDB" id="3267178at2"/>
<reference evidence="11 12" key="1">
    <citation type="submission" date="2016-12" db="EMBL/GenBank/DDBJ databases">
        <title>Draft genome of Tersicoccus phoenicis 1P05MA.</title>
        <authorList>
            <person name="Nakajima Y."/>
            <person name="Yoshizawa S."/>
            <person name="Nakamura K."/>
            <person name="Ogura Y."/>
            <person name="Hayashi T."/>
            <person name="Kogure K."/>
        </authorList>
    </citation>
    <scope>NUCLEOTIDE SEQUENCE [LARGE SCALE GENOMIC DNA]</scope>
    <source>
        <strain evidence="11 12">1p05MA</strain>
    </source>
</reference>
<keyword evidence="3" id="KW-0813">Transport</keyword>
<dbReference type="InterPro" id="IPR003849">
    <property type="entry name" value="Preprotein_translocase_YajC"/>
</dbReference>
<organism evidence="11 12">
    <name type="scientific">Tersicoccus phoenicis</name>
    <dbReference type="NCBI Taxonomy" id="554083"/>
    <lineage>
        <taxon>Bacteria</taxon>
        <taxon>Bacillati</taxon>
        <taxon>Actinomycetota</taxon>
        <taxon>Actinomycetes</taxon>
        <taxon>Micrococcales</taxon>
        <taxon>Micrococcaceae</taxon>
        <taxon>Tersicoccus</taxon>
    </lineage>
</organism>
<evidence type="ECO:0000256" key="8">
    <source>
        <dbReference type="ARBA" id="ARBA00023010"/>
    </source>
</evidence>
<dbReference type="Proteomes" id="UP000187085">
    <property type="component" value="Unassembled WGS sequence"/>
</dbReference>
<feature type="compositionally biased region" description="Low complexity" evidence="10">
    <location>
        <begin position="81"/>
        <end position="104"/>
    </location>
</feature>
<dbReference type="PANTHER" id="PTHR33909">
    <property type="entry name" value="SEC TRANSLOCON ACCESSORY COMPLEX SUBUNIT YAJC"/>
    <property type="match status" value="1"/>
</dbReference>
<dbReference type="SMART" id="SM01323">
    <property type="entry name" value="YajC"/>
    <property type="match status" value="1"/>
</dbReference>
<dbReference type="PANTHER" id="PTHR33909:SF1">
    <property type="entry name" value="SEC TRANSLOCON ACCESSORY COMPLEX SUBUNIT YAJC"/>
    <property type="match status" value="1"/>
</dbReference>
<evidence type="ECO:0000313" key="11">
    <source>
        <dbReference type="EMBL" id="OMH24395.1"/>
    </source>
</evidence>
<dbReference type="STRING" id="554083.BKD30_08725"/>
<dbReference type="GO" id="GO:0005886">
    <property type="term" value="C:plasma membrane"/>
    <property type="evidence" value="ECO:0007669"/>
    <property type="project" value="UniProtKB-SubCell"/>
</dbReference>
<evidence type="ECO:0000313" key="12">
    <source>
        <dbReference type="Proteomes" id="UP000187085"/>
    </source>
</evidence>
<feature type="compositionally biased region" description="Basic and acidic residues" evidence="10">
    <location>
        <begin position="138"/>
        <end position="156"/>
    </location>
</feature>
<dbReference type="Pfam" id="PF02699">
    <property type="entry name" value="YajC"/>
    <property type="match status" value="1"/>
</dbReference>
<feature type="region of interest" description="Disordered" evidence="10">
    <location>
        <begin position="81"/>
        <end position="156"/>
    </location>
</feature>
<keyword evidence="8" id="KW-0811">Translocation</keyword>
<evidence type="ECO:0000256" key="9">
    <source>
        <dbReference type="ARBA" id="ARBA00023136"/>
    </source>
</evidence>
<comment type="similarity">
    <text evidence="2">Belongs to the YajC family.</text>
</comment>
<keyword evidence="6" id="KW-0653">Protein transport</keyword>
<protein>
    <submittedName>
        <fullName evidence="11">Preprotein translocase subunit YajC</fullName>
    </submittedName>
</protein>